<proteinExistence type="predicted"/>
<evidence type="ECO:0000313" key="2">
    <source>
        <dbReference type="EMBL" id="KAH0535551.1"/>
    </source>
</evidence>
<sequence>MRVREDGRESSLEENAERPARVPTKNPYVSGGARVYLRVLYRRVLSKPGDEYRDGIDAFRNVMCLRKLANQDEFDGQLDIAKRINIEEDSGGWRREHGTVFSQETDMMRVAERETPNAPIYSRLYAHSHM</sequence>
<dbReference type="AlphaFoldDB" id="A0AAV7HVZ8"/>
<name>A0AAV7HVZ8_COTGL</name>
<dbReference type="EMBL" id="JAHXZJ010002982">
    <property type="protein sequence ID" value="KAH0535551.1"/>
    <property type="molecule type" value="Genomic_DNA"/>
</dbReference>
<organism evidence="2 3">
    <name type="scientific">Cotesia glomerata</name>
    <name type="common">Lepidopteran parasitic wasp</name>
    <name type="synonym">Apanteles glomeratus</name>
    <dbReference type="NCBI Taxonomy" id="32391"/>
    <lineage>
        <taxon>Eukaryota</taxon>
        <taxon>Metazoa</taxon>
        <taxon>Ecdysozoa</taxon>
        <taxon>Arthropoda</taxon>
        <taxon>Hexapoda</taxon>
        <taxon>Insecta</taxon>
        <taxon>Pterygota</taxon>
        <taxon>Neoptera</taxon>
        <taxon>Endopterygota</taxon>
        <taxon>Hymenoptera</taxon>
        <taxon>Apocrita</taxon>
        <taxon>Ichneumonoidea</taxon>
        <taxon>Braconidae</taxon>
        <taxon>Microgastrinae</taxon>
        <taxon>Cotesia</taxon>
    </lineage>
</organism>
<comment type="caution">
    <text evidence="2">The sequence shown here is derived from an EMBL/GenBank/DDBJ whole genome shotgun (WGS) entry which is preliminary data.</text>
</comment>
<feature type="region of interest" description="Disordered" evidence="1">
    <location>
        <begin position="1"/>
        <end position="28"/>
    </location>
</feature>
<dbReference type="Proteomes" id="UP000826195">
    <property type="component" value="Unassembled WGS sequence"/>
</dbReference>
<evidence type="ECO:0000313" key="3">
    <source>
        <dbReference type="Proteomes" id="UP000826195"/>
    </source>
</evidence>
<protein>
    <submittedName>
        <fullName evidence="2">Uncharacterized protein</fullName>
    </submittedName>
</protein>
<keyword evidence="3" id="KW-1185">Reference proteome</keyword>
<gene>
    <name evidence="2" type="ORF">KQX54_017090</name>
</gene>
<accession>A0AAV7HVZ8</accession>
<reference evidence="2 3" key="1">
    <citation type="journal article" date="2021" name="J. Hered.">
        <title>A chromosome-level genome assembly of the parasitoid wasp, Cotesia glomerata (Hymenoptera: Braconidae).</title>
        <authorList>
            <person name="Pinto B.J."/>
            <person name="Weis J.J."/>
            <person name="Gamble T."/>
            <person name="Ode P.J."/>
            <person name="Paul R."/>
            <person name="Zaspel J.M."/>
        </authorList>
    </citation>
    <scope>NUCLEOTIDE SEQUENCE [LARGE SCALE GENOMIC DNA]</scope>
    <source>
        <strain evidence="2">CgM1</strain>
    </source>
</reference>
<evidence type="ECO:0000256" key="1">
    <source>
        <dbReference type="SAM" id="MobiDB-lite"/>
    </source>
</evidence>
<feature type="compositionally biased region" description="Basic and acidic residues" evidence="1">
    <location>
        <begin position="1"/>
        <end position="20"/>
    </location>
</feature>